<feature type="transmembrane region" description="Helical" evidence="8">
    <location>
        <begin position="404"/>
        <end position="425"/>
    </location>
</feature>
<gene>
    <name evidence="9" type="ORF">UFOPK3564_03289</name>
</gene>
<dbReference type="InterPro" id="IPR050833">
    <property type="entry name" value="Poly_Biosynth_Transport"/>
</dbReference>
<evidence type="ECO:0000256" key="8">
    <source>
        <dbReference type="SAM" id="Phobius"/>
    </source>
</evidence>
<evidence type="ECO:0000256" key="5">
    <source>
        <dbReference type="ARBA" id="ARBA00022989"/>
    </source>
</evidence>
<evidence type="ECO:0000256" key="4">
    <source>
        <dbReference type="ARBA" id="ARBA00022692"/>
    </source>
</evidence>
<keyword evidence="3" id="KW-1003">Cell membrane</keyword>
<protein>
    <submittedName>
        <fullName evidence="9">Unannotated protein</fullName>
    </submittedName>
</protein>
<name>A0A6J7JW61_9ZZZZ</name>
<evidence type="ECO:0000256" key="7">
    <source>
        <dbReference type="SAM" id="MobiDB-lite"/>
    </source>
</evidence>
<keyword evidence="4 8" id="KW-0812">Transmembrane</keyword>
<feature type="transmembrane region" description="Helical" evidence="8">
    <location>
        <begin position="197"/>
        <end position="215"/>
    </location>
</feature>
<feature type="transmembrane region" description="Helical" evidence="8">
    <location>
        <begin position="164"/>
        <end position="185"/>
    </location>
</feature>
<feature type="transmembrane region" description="Helical" evidence="8">
    <location>
        <begin position="340"/>
        <end position="360"/>
    </location>
</feature>
<feature type="transmembrane region" description="Helical" evidence="8">
    <location>
        <begin position="263"/>
        <end position="283"/>
    </location>
</feature>
<dbReference type="GO" id="GO:0005886">
    <property type="term" value="C:plasma membrane"/>
    <property type="evidence" value="ECO:0007669"/>
    <property type="project" value="UniProtKB-SubCell"/>
</dbReference>
<dbReference type="PANTHER" id="PTHR30250:SF10">
    <property type="entry name" value="LIPOPOLYSACCHARIDE BIOSYNTHESIS PROTEIN WZXC"/>
    <property type="match status" value="1"/>
</dbReference>
<dbReference type="Pfam" id="PF13440">
    <property type="entry name" value="Polysacc_synt_3"/>
    <property type="match status" value="1"/>
</dbReference>
<feature type="transmembrane region" description="Helical" evidence="8">
    <location>
        <begin position="62"/>
        <end position="82"/>
    </location>
</feature>
<comment type="similarity">
    <text evidence="2">Belongs to the polysaccharide synthase family.</text>
</comment>
<feature type="transmembrane region" description="Helical" evidence="8">
    <location>
        <begin position="289"/>
        <end position="306"/>
    </location>
</feature>
<accession>A0A6J7JW61</accession>
<sequence length="522" mass="54922">MPAQVQVAASGVLRTPDDVPGVDPLAGDLPGGGAAPASAGAAERRGIALGSRTLREHATRGVLISGIWMAAMGLVQTARNFVLPGVVGPEEYGIWGALLAFGALLAAFRTTGTNEVFVGQDEEDQELAFRRVFAIEVSVNGALTVLTIASAPLLALMYGDDRLLLLGMASALAWPAQTLQAPLWVLARRMDFGRLRVIQAIDPVLGTVVAVGLAVAGFGAWSIVLGILAGAWATAIVSVALCPFRLRPKFDRVALRRYGRISVSLWIAAVSGAVVGLGLMVLAQRSIDGRAVAAVTLASNITFFAARLDQAVSTVLYPAIAAAQDRPDVLRETFGKANRVGLAWAVPVAAGIVIFAPQLIPAVYGDEWRSAVGVVQWFAVAVAVAHLGTNWWQYELVAGDSRPLAVNGIGALLLFVVLQVPPILIWGLDGLAVSMLAQALGQLAIRTVYVRRRFGTWSPLRLTVRSLVPVLPASLVGVGLTTLSVPLVLELLVFVVLLGAATVLFERALVREIGGYLRGAVR</sequence>
<proteinExistence type="inferred from homology"/>
<feature type="transmembrane region" description="Helical" evidence="8">
    <location>
        <begin position="221"/>
        <end position="242"/>
    </location>
</feature>
<feature type="region of interest" description="Disordered" evidence="7">
    <location>
        <begin position="15"/>
        <end position="37"/>
    </location>
</feature>
<feature type="transmembrane region" description="Helical" evidence="8">
    <location>
        <begin position="133"/>
        <end position="158"/>
    </location>
</feature>
<feature type="transmembrane region" description="Helical" evidence="8">
    <location>
        <begin position="491"/>
        <end position="510"/>
    </location>
</feature>
<feature type="transmembrane region" description="Helical" evidence="8">
    <location>
        <begin position="94"/>
        <end position="112"/>
    </location>
</feature>
<feature type="transmembrane region" description="Helical" evidence="8">
    <location>
        <begin position="462"/>
        <end position="485"/>
    </location>
</feature>
<evidence type="ECO:0000256" key="1">
    <source>
        <dbReference type="ARBA" id="ARBA00004651"/>
    </source>
</evidence>
<dbReference type="EMBL" id="CAFBMK010000301">
    <property type="protein sequence ID" value="CAB4947131.1"/>
    <property type="molecule type" value="Genomic_DNA"/>
</dbReference>
<evidence type="ECO:0000256" key="6">
    <source>
        <dbReference type="ARBA" id="ARBA00023136"/>
    </source>
</evidence>
<dbReference type="AlphaFoldDB" id="A0A6J7JW61"/>
<organism evidence="9">
    <name type="scientific">freshwater metagenome</name>
    <dbReference type="NCBI Taxonomy" id="449393"/>
    <lineage>
        <taxon>unclassified sequences</taxon>
        <taxon>metagenomes</taxon>
        <taxon>ecological metagenomes</taxon>
    </lineage>
</organism>
<dbReference type="PANTHER" id="PTHR30250">
    <property type="entry name" value="PST FAMILY PREDICTED COLANIC ACID TRANSPORTER"/>
    <property type="match status" value="1"/>
</dbReference>
<feature type="transmembrane region" description="Helical" evidence="8">
    <location>
        <begin position="431"/>
        <end position="450"/>
    </location>
</feature>
<feature type="transmembrane region" description="Helical" evidence="8">
    <location>
        <begin position="372"/>
        <end position="392"/>
    </location>
</feature>
<keyword evidence="6 8" id="KW-0472">Membrane</keyword>
<evidence type="ECO:0000256" key="2">
    <source>
        <dbReference type="ARBA" id="ARBA00007430"/>
    </source>
</evidence>
<reference evidence="9" key="1">
    <citation type="submission" date="2020-05" db="EMBL/GenBank/DDBJ databases">
        <authorList>
            <person name="Chiriac C."/>
            <person name="Salcher M."/>
            <person name="Ghai R."/>
            <person name="Kavagutti S V."/>
        </authorList>
    </citation>
    <scope>NUCLEOTIDE SEQUENCE</scope>
</reference>
<evidence type="ECO:0000313" key="9">
    <source>
        <dbReference type="EMBL" id="CAB4947131.1"/>
    </source>
</evidence>
<evidence type="ECO:0000256" key="3">
    <source>
        <dbReference type="ARBA" id="ARBA00022475"/>
    </source>
</evidence>
<keyword evidence="5 8" id="KW-1133">Transmembrane helix</keyword>
<comment type="subcellular location">
    <subcellularLocation>
        <location evidence="1">Cell membrane</location>
        <topology evidence="1">Multi-pass membrane protein</topology>
    </subcellularLocation>
</comment>